<dbReference type="RefSeq" id="XP_002545377.1">
    <property type="nucleotide sequence ID" value="XM_002545331.1"/>
</dbReference>
<protein>
    <submittedName>
        <fullName evidence="3">Uncharacterized protein</fullName>
    </submittedName>
</protein>
<feature type="compositionally biased region" description="Basic and acidic residues" evidence="1">
    <location>
        <begin position="50"/>
        <end position="67"/>
    </location>
</feature>
<accession>C5M269</accession>
<dbReference type="eggNOG" id="ENOG502RQDH">
    <property type="taxonomic scope" value="Eukaryota"/>
</dbReference>
<reference evidence="3 4" key="1">
    <citation type="journal article" date="2009" name="Nature">
        <title>Evolution of pathogenicity and sexual reproduction in eight Candida genomes.</title>
        <authorList>
            <person name="Butler G."/>
            <person name="Rasmussen M.D."/>
            <person name="Lin M.F."/>
            <person name="Santos M.A."/>
            <person name="Sakthikumar S."/>
            <person name="Munro C.A."/>
            <person name="Rheinbay E."/>
            <person name="Grabherr M."/>
            <person name="Forche A."/>
            <person name="Reedy J.L."/>
            <person name="Agrafioti I."/>
            <person name="Arnaud M.B."/>
            <person name="Bates S."/>
            <person name="Brown A.J."/>
            <person name="Brunke S."/>
            <person name="Costanzo M.C."/>
            <person name="Fitzpatrick D.A."/>
            <person name="de Groot P.W."/>
            <person name="Harris D."/>
            <person name="Hoyer L.L."/>
            <person name="Hube B."/>
            <person name="Klis F.M."/>
            <person name="Kodira C."/>
            <person name="Lennard N."/>
            <person name="Logue M.E."/>
            <person name="Martin R."/>
            <person name="Neiman A.M."/>
            <person name="Nikolaou E."/>
            <person name="Quail M.A."/>
            <person name="Quinn J."/>
            <person name="Santos M.C."/>
            <person name="Schmitzberger F.F."/>
            <person name="Sherlock G."/>
            <person name="Shah P."/>
            <person name="Silverstein K.A."/>
            <person name="Skrzypek M.S."/>
            <person name="Soll D."/>
            <person name="Staggs R."/>
            <person name="Stansfield I."/>
            <person name="Stumpf M.P."/>
            <person name="Sudbery P.E."/>
            <person name="Srikantha T."/>
            <person name="Zeng Q."/>
            <person name="Berman J."/>
            <person name="Berriman M."/>
            <person name="Heitman J."/>
            <person name="Gow N.A."/>
            <person name="Lorenz M.C."/>
            <person name="Birren B.W."/>
            <person name="Kellis M."/>
            <person name="Cuomo C.A."/>
        </authorList>
    </citation>
    <scope>NUCLEOTIDE SEQUENCE [LARGE SCALE GENOMIC DNA]</scope>
    <source>
        <strain evidence="4">ATCC MYA-3404 / T1</strain>
    </source>
</reference>
<keyword evidence="2" id="KW-0812">Transmembrane</keyword>
<dbReference type="VEuPathDB" id="FungiDB:CTRG_00158"/>
<dbReference type="HOGENOM" id="CLU_1740272_0_0_1"/>
<evidence type="ECO:0000256" key="2">
    <source>
        <dbReference type="SAM" id="Phobius"/>
    </source>
</evidence>
<dbReference type="GeneID" id="8296169"/>
<evidence type="ECO:0000313" key="4">
    <source>
        <dbReference type="Proteomes" id="UP000002037"/>
    </source>
</evidence>
<feature type="region of interest" description="Disordered" evidence="1">
    <location>
        <begin position="49"/>
        <end position="81"/>
    </location>
</feature>
<dbReference type="OrthoDB" id="4010891at2759"/>
<sequence>MYLITQKFYTPIDRFINKFRRKGFLLYTGIILFSVGYIFYSISNLPSIPPERKRKDKMLPKSTRKEIEEEEEVDLGPTDAAIPLEQTNSNDHVINKWSKRKLFEFLFNEKIYPDVDEDLNLVKKQVIEIFEFKKENGTLEEKYISEL</sequence>
<keyword evidence="4" id="KW-1185">Reference proteome</keyword>
<dbReference type="Proteomes" id="UP000002037">
    <property type="component" value="Unassembled WGS sequence"/>
</dbReference>
<gene>
    <name evidence="3" type="ORF">CTRG_00158</name>
</gene>
<name>C5M269_CANTT</name>
<evidence type="ECO:0000256" key="1">
    <source>
        <dbReference type="SAM" id="MobiDB-lite"/>
    </source>
</evidence>
<evidence type="ECO:0000313" key="3">
    <source>
        <dbReference type="EMBL" id="EER35419.1"/>
    </source>
</evidence>
<dbReference type="KEGG" id="ctp:CTRG_00158"/>
<proteinExistence type="predicted"/>
<organism evidence="3 4">
    <name type="scientific">Candida tropicalis (strain ATCC MYA-3404 / T1)</name>
    <name type="common">Yeast</name>
    <dbReference type="NCBI Taxonomy" id="294747"/>
    <lineage>
        <taxon>Eukaryota</taxon>
        <taxon>Fungi</taxon>
        <taxon>Dikarya</taxon>
        <taxon>Ascomycota</taxon>
        <taxon>Saccharomycotina</taxon>
        <taxon>Pichiomycetes</taxon>
        <taxon>Debaryomycetaceae</taxon>
        <taxon>Candida/Lodderomyces clade</taxon>
        <taxon>Candida</taxon>
    </lineage>
</organism>
<dbReference type="AlphaFoldDB" id="C5M269"/>
<feature type="transmembrane region" description="Helical" evidence="2">
    <location>
        <begin position="24"/>
        <end position="42"/>
    </location>
</feature>
<dbReference type="EMBL" id="GG692395">
    <property type="protein sequence ID" value="EER35419.1"/>
    <property type="molecule type" value="Genomic_DNA"/>
</dbReference>
<keyword evidence="2" id="KW-1133">Transmembrane helix</keyword>
<keyword evidence="2" id="KW-0472">Membrane</keyword>